<dbReference type="SUPFAM" id="SSF47413">
    <property type="entry name" value="lambda repressor-like DNA-binding domains"/>
    <property type="match status" value="1"/>
</dbReference>
<dbReference type="RefSeq" id="WP_072311725.1">
    <property type="nucleotide sequence ID" value="NZ_FPIW01000017.1"/>
</dbReference>
<dbReference type="Gene3D" id="2.10.109.10">
    <property type="entry name" value="Umud Fragment, subunit A"/>
    <property type="match status" value="1"/>
</dbReference>
<dbReference type="SUPFAM" id="SSF51306">
    <property type="entry name" value="LexA/Signal peptidase"/>
    <property type="match status" value="1"/>
</dbReference>
<dbReference type="InterPro" id="IPR010982">
    <property type="entry name" value="Lambda_DNA-bd_dom_sf"/>
</dbReference>
<dbReference type="Pfam" id="PF00717">
    <property type="entry name" value="Peptidase_S24"/>
    <property type="match status" value="1"/>
</dbReference>
<dbReference type="Pfam" id="PF01381">
    <property type="entry name" value="HTH_3"/>
    <property type="match status" value="1"/>
</dbReference>
<evidence type="ECO:0000259" key="4">
    <source>
        <dbReference type="PROSITE" id="PS50943"/>
    </source>
</evidence>
<organism evidence="5 6">
    <name type="scientific">Desulfovibrio desulfuricans</name>
    <dbReference type="NCBI Taxonomy" id="876"/>
    <lineage>
        <taxon>Bacteria</taxon>
        <taxon>Pseudomonadati</taxon>
        <taxon>Thermodesulfobacteriota</taxon>
        <taxon>Desulfovibrionia</taxon>
        <taxon>Desulfovibrionales</taxon>
        <taxon>Desulfovibrionaceae</taxon>
        <taxon>Desulfovibrio</taxon>
    </lineage>
</organism>
<evidence type="ECO:0000256" key="2">
    <source>
        <dbReference type="ARBA" id="ARBA00023125"/>
    </source>
</evidence>
<dbReference type="GO" id="GO:0003677">
    <property type="term" value="F:DNA binding"/>
    <property type="evidence" value="ECO:0007669"/>
    <property type="project" value="UniProtKB-KW"/>
</dbReference>
<keyword evidence="3" id="KW-0804">Transcription</keyword>
<dbReference type="InterPro" id="IPR039418">
    <property type="entry name" value="LexA-like"/>
</dbReference>
<dbReference type="SMART" id="SM00530">
    <property type="entry name" value="HTH_XRE"/>
    <property type="match status" value="1"/>
</dbReference>
<dbReference type="PANTHER" id="PTHR40661:SF3">
    <property type="entry name" value="FELS-1 PROPHAGE TRANSCRIPTIONAL REGULATOR"/>
    <property type="match status" value="1"/>
</dbReference>
<keyword evidence="1" id="KW-0805">Transcription regulation</keyword>
<dbReference type="CDD" id="cd00093">
    <property type="entry name" value="HTH_XRE"/>
    <property type="match status" value="1"/>
</dbReference>
<comment type="caution">
    <text evidence="5">The sequence shown here is derived from an EMBL/GenBank/DDBJ whole genome shotgun (WGS) entry which is preliminary data.</text>
</comment>
<dbReference type="PROSITE" id="PS50943">
    <property type="entry name" value="HTH_CROC1"/>
    <property type="match status" value="1"/>
</dbReference>
<feature type="domain" description="HTH cro/C1-type" evidence="4">
    <location>
        <begin position="16"/>
        <end position="60"/>
    </location>
</feature>
<evidence type="ECO:0000256" key="3">
    <source>
        <dbReference type="ARBA" id="ARBA00023163"/>
    </source>
</evidence>
<accession>A0AA94HSF4</accession>
<proteinExistence type="predicted"/>
<dbReference type="InterPro" id="IPR001387">
    <property type="entry name" value="Cro/C1-type_HTH"/>
</dbReference>
<sequence>MSTLGTRIKEVRGQETQESFAAKIGVSKGALGGYERDENSPSAEAILKICSGAEISVEWLMTGRGTMRPSENSSPIVYQNGPDDTDVVWVPMVDAVLSAGHGSFETSAHSERKYAFRLDFISRKGNPANMVLMRVAGDSMAPEILHNDVVLIEQGKKTITPGHIFAVGFEESIYLKRIDNLPGKVILKSANPAYPPVELDVRGQNEDQFRIIGRVLWSGREYF</sequence>
<reference evidence="6" key="1">
    <citation type="submission" date="2016-11" db="EMBL/GenBank/DDBJ databases">
        <authorList>
            <person name="Jaros S."/>
            <person name="Januszkiewicz K."/>
            <person name="Wedrychowicz H."/>
        </authorList>
    </citation>
    <scope>NUCLEOTIDE SEQUENCE [LARGE SCALE GENOMIC DNA]</scope>
    <source>
        <strain evidence="6">DSM 7057</strain>
    </source>
</reference>
<dbReference type="Gene3D" id="1.10.260.40">
    <property type="entry name" value="lambda repressor-like DNA-binding domains"/>
    <property type="match status" value="1"/>
</dbReference>
<dbReference type="CDD" id="cd06529">
    <property type="entry name" value="S24_LexA-like"/>
    <property type="match status" value="1"/>
</dbReference>
<gene>
    <name evidence="5" type="ORF">SAMN02910291_01276</name>
</gene>
<dbReference type="EMBL" id="FPIW01000017">
    <property type="protein sequence ID" value="SFW42972.1"/>
    <property type="molecule type" value="Genomic_DNA"/>
</dbReference>
<dbReference type="Proteomes" id="UP000182680">
    <property type="component" value="Unassembled WGS sequence"/>
</dbReference>
<dbReference type="InterPro" id="IPR036286">
    <property type="entry name" value="LexA/Signal_pep-like_sf"/>
</dbReference>
<keyword evidence="2" id="KW-0238">DNA-binding</keyword>
<dbReference type="AlphaFoldDB" id="A0AA94HSF4"/>
<protein>
    <submittedName>
        <fullName evidence="5">Phage repressor protein C, contains Cro/C1-type HTH and peptisase s24 domains</fullName>
    </submittedName>
</protein>
<name>A0AA94HSF4_DESDE</name>
<dbReference type="InterPro" id="IPR015927">
    <property type="entry name" value="Peptidase_S24_S26A/B/C"/>
</dbReference>
<evidence type="ECO:0000313" key="6">
    <source>
        <dbReference type="Proteomes" id="UP000182680"/>
    </source>
</evidence>
<dbReference type="PANTHER" id="PTHR40661">
    <property type="match status" value="1"/>
</dbReference>
<evidence type="ECO:0000313" key="5">
    <source>
        <dbReference type="EMBL" id="SFW42972.1"/>
    </source>
</evidence>
<evidence type="ECO:0000256" key="1">
    <source>
        <dbReference type="ARBA" id="ARBA00023015"/>
    </source>
</evidence>